<evidence type="ECO:0000313" key="2">
    <source>
        <dbReference type="Proteomes" id="UP000183832"/>
    </source>
</evidence>
<reference evidence="1 2" key="1">
    <citation type="submission" date="2015-04" db="EMBL/GenBank/DDBJ databases">
        <authorList>
            <person name="Syromyatnikov M.Y."/>
            <person name="Popov V.N."/>
        </authorList>
    </citation>
    <scope>NUCLEOTIDE SEQUENCE [LARGE SCALE GENOMIC DNA]</scope>
</reference>
<accession>A0A1J1I2R2</accession>
<sequence length="68" mass="7961">MPSRNTTNRSKFSIQTHSFVSGFISWLDKTLKNNKEKKNLTNNWTTNYVFSFISCESVAVEQRNFEAH</sequence>
<gene>
    <name evidence="1" type="ORF">CLUMA_CG008139</name>
</gene>
<evidence type="ECO:0000313" key="1">
    <source>
        <dbReference type="EMBL" id="CRK94639.1"/>
    </source>
</evidence>
<protein>
    <submittedName>
        <fullName evidence="1">CLUMA_CG008139, isoform A</fullName>
    </submittedName>
</protein>
<keyword evidence="2" id="KW-1185">Reference proteome</keyword>
<organism evidence="1 2">
    <name type="scientific">Clunio marinus</name>
    <dbReference type="NCBI Taxonomy" id="568069"/>
    <lineage>
        <taxon>Eukaryota</taxon>
        <taxon>Metazoa</taxon>
        <taxon>Ecdysozoa</taxon>
        <taxon>Arthropoda</taxon>
        <taxon>Hexapoda</taxon>
        <taxon>Insecta</taxon>
        <taxon>Pterygota</taxon>
        <taxon>Neoptera</taxon>
        <taxon>Endopterygota</taxon>
        <taxon>Diptera</taxon>
        <taxon>Nematocera</taxon>
        <taxon>Chironomoidea</taxon>
        <taxon>Chironomidae</taxon>
        <taxon>Clunio</taxon>
    </lineage>
</organism>
<dbReference type="AlphaFoldDB" id="A0A1J1I2R2"/>
<proteinExistence type="predicted"/>
<dbReference type="Proteomes" id="UP000183832">
    <property type="component" value="Unassembled WGS sequence"/>
</dbReference>
<name>A0A1J1I2R2_9DIPT</name>
<dbReference type="EMBL" id="CVRI01000039">
    <property type="protein sequence ID" value="CRK94639.1"/>
    <property type="molecule type" value="Genomic_DNA"/>
</dbReference>